<dbReference type="PANTHER" id="PTHR33112">
    <property type="entry name" value="DOMAIN PROTEIN, PUTATIVE-RELATED"/>
    <property type="match status" value="1"/>
</dbReference>
<accession>A0A139HEI8</accession>
<dbReference type="OrthoDB" id="3649769at2759"/>
<sequence length="789" mass="88745">MAGRLADLSLVELERRYNACKDEVELAALEEELAVRDGYADSDAWCEAIAKSTPATTVYGIGSQELKSQPFYLSAGDETLCNCCRHLDFRYMVTHRIEEREINLGLLKDIMTRGQCAFCRLVAGSLRSSTEIVLEDHVADESLQVLLHSTPKNGAAFSLFDLTLTLRPGQYRGIGIQKLAANDSANAFEGRAIDPNSIDFETVRSWLDSCMNHESGHNDIEKRDDDTPIFTPTYLIDVLDNCIVETDVEDYRYLALSYVWGGPQPLQLLLYNKQQLLSKNSLLRCEVPATIADAIELVRRLGERYLWVDALCIVQDDLASKEPELRAMDKVYDFAVLTIVAGHGESAFSGIPGVRQGTRKAGQHVENVQGMLLANRLPTNQSTIDKSVWNTRAWTYQERILAKRKLFVSSCQATFICEHTEVELCEDVYSLPRRPSAVIWREGEARAEKWMVNYSSLDQAIPEGAVNTAVYATIVQRFTSRQISFAADILNAFIGVSNRLAPLFKDGFRFGLPKNELDTQLLWQPMGNIERRIHEDTGQPIYPTWSWAGWVGPITGNVGGRLSTSDFELMHDSSDTWFTMDQCRGVSSYPSSKWTKDLWRGYMFWSENKTTDVFYAHPVEKLPFRQAYRPRLLKNEHGSAEILHMRAEVVKFRITGERNQQADSVMKTKVAGIGGIEALVLSNSDSDWVGTVFSPSSIVSDLEHGYYDCIKISTTSTDHSLWNNQPSELMELGKCCDTGKYARTNTSNEQVDILVVEKRDGISYRLGAGICHMQAFADAKPRRIEVLLG</sequence>
<dbReference type="AlphaFoldDB" id="A0A139HEI8"/>
<organism evidence="2 3">
    <name type="scientific">Pseudocercospora eumusae</name>
    <dbReference type="NCBI Taxonomy" id="321146"/>
    <lineage>
        <taxon>Eukaryota</taxon>
        <taxon>Fungi</taxon>
        <taxon>Dikarya</taxon>
        <taxon>Ascomycota</taxon>
        <taxon>Pezizomycotina</taxon>
        <taxon>Dothideomycetes</taxon>
        <taxon>Dothideomycetidae</taxon>
        <taxon>Mycosphaerellales</taxon>
        <taxon>Mycosphaerellaceae</taxon>
        <taxon>Pseudocercospora</taxon>
    </lineage>
</organism>
<gene>
    <name evidence="2" type="ORF">AC578_959</name>
</gene>
<dbReference type="Pfam" id="PF06985">
    <property type="entry name" value="HET"/>
    <property type="match status" value="1"/>
</dbReference>
<proteinExistence type="predicted"/>
<evidence type="ECO:0000313" key="2">
    <source>
        <dbReference type="EMBL" id="KXT00870.1"/>
    </source>
</evidence>
<dbReference type="STRING" id="321146.A0A139HEI8"/>
<evidence type="ECO:0000313" key="3">
    <source>
        <dbReference type="Proteomes" id="UP000070133"/>
    </source>
</evidence>
<name>A0A139HEI8_9PEZI</name>
<reference evidence="2 3" key="1">
    <citation type="submission" date="2015-07" db="EMBL/GenBank/DDBJ databases">
        <title>Comparative genomics of the Sigatoka disease complex on banana suggests a link between parallel evolutionary changes in Pseudocercospora fijiensis and Pseudocercospora eumusae and increased virulence on the banana host.</title>
        <authorList>
            <person name="Chang T.-C."/>
            <person name="Salvucci A."/>
            <person name="Crous P.W."/>
            <person name="Stergiopoulos I."/>
        </authorList>
    </citation>
    <scope>NUCLEOTIDE SEQUENCE [LARGE SCALE GENOMIC DNA]</scope>
    <source>
        <strain evidence="2 3">CBS 114824</strain>
    </source>
</reference>
<feature type="domain" description="Heterokaryon incompatibility" evidence="1">
    <location>
        <begin position="253"/>
        <end position="398"/>
    </location>
</feature>
<comment type="caution">
    <text evidence="2">The sequence shown here is derived from an EMBL/GenBank/DDBJ whole genome shotgun (WGS) entry which is preliminary data.</text>
</comment>
<dbReference type="Proteomes" id="UP000070133">
    <property type="component" value="Unassembled WGS sequence"/>
</dbReference>
<evidence type="ECO:0000259" key="1">
    <source>
        <dbReference type="Pfam" id="PF06985"/>
    </source>
</evidence>
<dbReference type="EMBL" id="LFZN01000066">
    <property type="protein sequence ID" value="KXT00870.1"/>
    <property type="molecule type" value="Genomic_DNA"/>
</dbReference>
<dbReference type="InterPro" id="IPR010730">
    <property type="entry name" value="HET"/>
</dbReference>
<protein>
    <recommendedName>
        <fullName evidence="1">Heterokaryon incompatibility domain-containing protein</fullName>
    </recommendedName>
</protein>
<keyword evidence="3" id="KW-1185">Reference proteome</keyword>
<dbReference type="PANTHER" id="PTHR33112:SF12">
    <property type="entry name" value="HETEROKARYON INCOMPATIBILITY DOMAIN-CONTAINING PROTEIN"/>
    <property type="match status" value="1"/>
</dbReference>